<sequence length="461" mass="51821">MTPLFNLPVEISDLVAGLLGCESLARLRLVCKKAHHIATPTFGRRHLQTLRPLFTHECLEALVELSENSLLRRYVKSILFASYALNSDISTVQIVLSRHDPGTRKRLLWRYKDCRERQQNLVESGKHVELIAQALNNFNDAGVLPTLGIFEIALNDSKKIPIYKGWGADFFYDDLLEASVWTKNSGNVLDAVIKAAKICDFPLESVAIDACACMTMPMGIRAPLDNRQINRELANIIRALGADFGMPNTDVFGDPVAGDADPSVDELLTKVLVNASRHNSKLVIHVKTTPVDDDHMTSDICIDWQNRRFTFESLQRYEETTFGRFRGMADMGRLAIHLGTNKFREIDISQCRVEAYVLLRFLEAHAGTLQRLRLTRIVFHGANMRKRTHTAVGSSGFIKTLRVNFRNLEYLELEPLCGYDAGWPSMFPLFPTILKLDGMQDIGSQLNLCLRGLGVGGIYRG</sequence>
<keyword evidence="2" id="KW-1185">Reference proteome</keyword>
<organism evidence="1 2">
    <name type="scientific">Aureobasidium uvarum</name>
    <dbReference type="NCBI Taxonomy" id="2773716"/>
    <lineage>
        <taxon>Eukaryota</taxon>
        <taxon>Fungi</taxon>
        <taxon>Dikarya</taxon>
        <taxon>Ascomycota</taxon>
        <taxon>Pezizomycotina</taxon>
        <taxon>Dothideomycetes</taxon>
        <taxon>Dothideomycetidae</taxon>
        <taxon>Dothideales</taxon>
        <taxon>Saccotheciaceae</taxon>
        <taxon>Aureobasidium</taxon>
    </lineage>
</organism>
<dbReference type="EMBL" id="CAINUL010000006">
    <property type="protein sequence ID" value="CAD0110444.1"/>
    <property type="molecule type" value="Genomic_DNA"/>
</dbReference>
<accession>A0A9N8KEQ7</accession>
<evidence type="ECO:0000313" key="2">
    <source>
        <dbReference type="Proteomes" id="UP000745764"/>
    </source>
</evidence>
<dbReference type="Proteomes" id="UP000745764">
    <property type="component" value="Unassembled WGS sequence"/>
</dbReference>
<reference evidence="1" key="1">
    <citation type="submission" date="2020-06" db="EMBL/GenBank/DDBJ databases">
        <authorList>
            <person name="Onetto C."/>
        </authorList>
    </citation>
    <scope>NUCLEOTIDE SEQUENCE</scope>
</reference>
<gene>
    <name evidence="1" type="ORF">AWRI4620_LOCUS4699</name>
</gene>
<name>A0A9N8KEQ7_9PEZI</name>
<dbReference type="SUPFAM" id="SSF81383">
    <property type="entry name" value="F-box domain"/>
    <property type="match status" value="1"/>
</dbReference>
<dbReference type="AlphaFoldDB" id="A0A9N8KEQ7"/>
<evidence type="ECO:0008006" key="3">
    <source>
        <dbReference type="Google" id="ProtNLM"/>
    </source>
</evidence>
<protein>
    <recommendedName>
        <fullName evidence="3">F-box domain-containing protein</fullName>
    </recommendedName>
</protein>
<evidence type="ECO:0000313" key="1">
    <source>
        <dbReference type="EMBL" id="CAD0110444.1"/>
    </source>
</evidence>
<dbReference type="CDD" id="cd09917">
    <property type="entry name" value="F-box_SF"/>
    <property type="match status" value="1"/>
</dbReference>
<proteinExistence type="predicted"/>
<comment type="caution">
    <text evidence="1">The sequence shown here is derived from an EMBL/GenBank/DDBJ whole genome shotgun (WGS) entry which is preliminary data.</text>
</comment>
<dbReference type="InterPro" id="IPR036047">
    <property type="entry name" value="F-box-like_dom_sf"/>
</dbReference>
<dbReference type="OrthoDB" id="5279008at2759"/>